<name>A0A7L4UPH9_BALHA</name>
<dbReference type="OrthoDB" id="2062758at2"/>
<keyword evidence="3" id="KW-1185">Reference proteome</keyword>
<comment type="caution">
    <text evidence="2">The sequence shown here is derived from an EMBL/GenBank/DDBJ whole genome shotgun (WGS) entry which is preliminary data.</text>
</comment>
<feature type="transmembrane region" description="Helical" evidence="1">
    <location>
        <begin position="12"/>
        <end position="29"/>
    </location>
</feature>
<keyword evidence="1" id="KW-0472">Membrane</keyword>
<sequence>MKDIFVKYKLAIIGTIVGAIAGFLYWKYIGCVSGTCPIQTSPFRSTFICALIGGLVFDLFRKPDKMI</sequence>
<dbReference type="EMBL" id="QENZ01000005">
    <property type="protein sequence ID" value="PVX49963.1"/>
    <property type="molecule type" value="Genomic_DNA"/>
</dbReference>
<gene>
    <name evidence="2" type="ORF">C7377_1603</name>
</gene>
<evidence type="ECO:0000313" key="2">
    <source>
        <dbReference type="EMBL" id="PVX49963.1"/>
    </source>
</evidence>
<keyword evidence="1" id="KW-0812">Transmembrane</keyword>
<accession>A0A7L4UPH9</accession>
<dbReference type="AlphaFoldDB" id="A0A7L4UPH9"/>
<keyword evidence="1" id="KW-1133">Transmembrane helix</keyword>
<feature type="transmembrane region" description="Helical" evidence="1">
    <location>
        <begin position="41"/>
        <end position="60"/>
    </location>
</feature>
<evidence type="ECO:0000256" key="1">
    <source>
        <dbReference type="SAM" id="Phobius"/>
    </source>
</evidence>
<organism evidence="2 3">
    <name type="scientific">Balneicella halophila</name>
    <dbReference type="NCBI Taxonomy" id="1537566"/>
    <lineage>
        <taxon>Bacteria</taxon>
        <taxon>Pseudomonadati</taxon>
        <taxon>Bacteroidota</taxon>
        <taxon>Bacteroidia</taxon>
        <taxon>Bacteroidales</taxon>
        <taxon>Balneicellaceae</taxon>
        <taxon>Balneicella</taxon>
    </lineage>
</organism>
<dbReference type="Proteomes" id="UP000251835">
    <property type="component" value="Unassembled WGS sequence"/>
</dbReference>
<proteinExistence type="predicted"/>
<protein>
    <submittedName>
        <fullName evidence="2">Uncharacterized protein</fullName>
    </submittedName>
</protein>
<evidence type="ECO:0000313" key="3">
    <source>
        <dbReference type="Proteomes" id="UP000251835"/>
    </source>
</evidence>
<reference evidence="2 3" key="1">
    <citation type="submission" date="2018-05" db="EMBL/GenBank/DDBJ databases">
        <title>Genomic Encyclopedia of Type Strains, Phase IV (KMG-IV): sequencing the most valuable type-strain genomes for metagenomic binning, comparative biology and taxonomic classification.</title>
        <authorList>
            <person name="Goeker M."/>
        </authorList>
    </citation>
    <scope>NUCLEOTIDE SEQUENCE [LARGE SCALE GENOMIC DNA]</scope>
    <source>
        <strain evidence="2 3">DSM 28579</strain>
    </source>
</reference>